<evidence type="ECO:0000256" key="2">
    <source>
        <dbReference type="ARBA" id="ARBA00023002"/>
    </source>
</evidence>
<dbReference type="SUPFAM" id="SSF51735">
    <property type="entry name" value="NAD(P)-binding Rossmann-fold domains"/>
    <property type="match status" value="1"/>
</dbReference>
<keyword evidence="6" id="KW-1185">Reference proteome</keyword>
<accession>A6FYB4</accession>
<dbReference type="InterPro" id="IPR002347">
    <property type="entry name" value="SDR_fam"/>
</dbReference>
<comment type="caution">
    <text evidence="5">The sequence shown here is derived from an EMBL/GenBank/DDBJ whole genome shotgun (WGS) entry which is preliminary data.</text>
</comment>
<dbReference type="Pfam" id="PF00106">
    <property type="entry name" value="adh_short"/>
    <property type="match status" value="1"/>
</dbReference>
<dbReference type="PRINTS" id="PR00081">
    <property type="entry name" value="GDHRDH"/>
</dbReference>
<evidence type="ECO:0000313" key="6">
    <source>
        <dbReference type="Proteomes" id="UP000005801"/>
    </source>
</evidence>
<reference evidence="5 6" key="1">
    <citation type="submission" date="2007-06" db="EMBL/GenBank/DDBJ databases">
        <authorList>
            <person name="Shimkets L."/>
            <person name="Ferriera S."/>
            <person name="Johnson J."/>
            <person name="Kravitz S."/>
            <person name="Beeson K."/>
            <person name="Sutton G."/>
            <person name="Rogers Y.-H."/>
            <person name="Friedman R."/>
            <person name="Frazier M."/>
            <person name="Venter J.C."/>
        </authorList>
    </citation>
    <scope>NUCLEOTIDE SEQUENCE [LARGE SCALE GENOMIC DNA]</scope>
    <source>
        <strain evidence="5 6">SIR-1</strain>
    </source>
</reference>
<protein>
    <submittedName>
        <fullName evidence="5">Probable oxidoreductase</fullName>
    </submittedName>
</protein>
<keyword evidence="2" id="KW-0560">Oxidoreductase</keyword>
<evidence type="ECO:0000313" key="5">
    <source>
        <dbReference type="EMBL" id="EDM81493.1"/>
    </source>
</evidence>
<comment type="similarity">
    <text evidence="1 3">Belongs to the short-chain dehydrogenases/reductases (SDR) family.</text>
</comment>
<dbReference type="EMBL" id="ABCS01000003">
    <property type="protein sequence ID" value="EDM81493.1"/>
    <property type="molecule type" value="Genomic_DNA"/>
</dbReference>
<dbReference type="PANTHER" id="PTHR24320">
    <property type="entry name" value="RETINOL DEHYDROGENASE"/>
    <property type="match status" value="1"/>
</dbReference>
<name>A6FYB4_9BACT</name>
<gene>
    <name evidence="5" type="ORF">PPSIR1_39920</name>
</gene>
<dbReference type="PANTHER" id="PTHR24320:SF148">
    <property type="entry name" value="NAD(P)-BINDING ROSSMANN-FOLD SUPERFAMILY PROTEIN"/>
    <property type="match status" value="1"/>
</dbReference>
<dbReference type="RefSeq" id="WP_006969463.1">
    <property type="nucleotide sequence ID" value="NZ_ABCS01000003.1"/>
</dbReference>
<dbReference type="eggNOG" id="COG1028">
    <property type="taxonomic scope" value="Bacteria"/>
</dbReference>
<dbReference type="GO" id="GO:0016491">
    <property type="term" value="F:oxidoreductase activity"/>
    <property type="evidence" value="ECO:0007669"/>
    <property type="project" value="UniProtKB-KW"/>
</dbReference>
<dbReference type="PRINTS" id="PR00080">
    <property type="entry name" value="SDRFAMILY"/>
</dbReference>
<dbReference type="STRING" id="391625.PPSIR1_39920"/>
<dbReference type="AlphaFoldDB" id="A6FYB4"/>
<dbReference type="InterPro" id="IPR036291">
    <property type="entry name" value="NAD(P)-bd_dom_sf"/>
</dbReference>
<evidence type="ECO:0000256" key="3">
    <source>
        <dbReference type="RuleBase" id="RU000363"/>
    </source>
</evidence>
<dbReference type="InterPro" id="IPR057326">
    <property type="entry name" value="KR_dom"/>
</dbReference>
<dbReference type="PROSITE" id="PS00061">
    <property type="entry name" value="ADH_SHORT"/>
    <property type="match status" value="1"/>
</dbReference>
<dbReference type="OrthoDB" id="5419864at2"/>
<dbReference type="SMART" id="SM00822">
    <property type="entry name" value="PKS_KR"/>
    <property type="match status" value="1"/>
</dbReference>
<dbReference type="Proteomes" id="UP000005801">
    <property type="component" value="Unassembled WGS sequence"/>
</dbReference>
<sequence length="274" mass="29154">MSKTILITGATSGIGFETAKALAARGHHLLVHGRSRAKLDELEALLRVLPGAGPVQGYVADLSRFDAVEAFAAAVVSDHARLDVLINNAGVFKTSRPITDSGHDLRFVVNTLAPLHLTQRLLPLLPPSGRIVNLSSAAQNPVSLDALAGRRRLAEFDAYAQSKLAITAWSRWLAKSLPEGPVVVAVNPGSLLATNMVREGFGVAGNDVRVGADILMRAALSEAFADASGKYFDNDAHRFGPPHPDALDDAKVQRIVDALERELDNWGRPSAPLG</sequence>
<dbReference type="InterPro" id="IPR020904">
    <property type="entry name" value="Sc_DH/Rdtase_CS"/>
</dbReference>
<dbReference type="Gene3D" id="3.40.50.720">
    <property type="entry name" value="NAD(P)-binding Rossmann-like Domain"/>
    <property type="match status" value="1"/>
</dbReference>
<feature type="domain" description="Ketoreductase" evidence="4">
    <location>
        <begin position="3"/>
        <end position="175"/>
    </location>
</feature>
<organism evidence="5 6">
    <name type="scientific">Plesiocystis pacifica SIR-1</name>
    <dbReference type="NCBI Taxonomy" id="391625"/>
    <lineage>
        <taxon>Bacteria</taxon>
        <taxon>Pseudomonadati</taxon>
        <taxon>Myxococcota</taxon>
        <taxon>Polyangia</taxon>
        <taxon>Nannocystales</taxon>
        <taxon>Nannocystaceae</taxon>
        <taxon>Plesiocystis</taxon>
    </lineage>
</organism>
<evidence type="ECO:0000259" key="4">
    <source>
        <dbReference type="SMART" id="SM00822"/>
    </source>
</evidence>
<proteinExistence type="inferred from homology"/>
<evidence type="ECO:0000256" key="1">
    <source>
        <dbReference type="ARBA" id="ARBA00006484"/>
    </source>
</evidence>